<evidence type="ECO:0000256" key="1">
    <source>
        <dbReference type="SAM" id="MobiDB-lite"/>
    </source>
</evidence>
<organism evidence="2">
    <name type="scientific">Blastochloris viridis</name>
    <name type="common">Rhodopseudomonas viridis</name>
    <dbReference type="NCBI Taxonomy" id="1079"/>
    <lineage>
        <taxon>Bacteria</taxon>
        <taxon>Pseudomonadati</taxon>
        <taxon>Pseudomonadota</taxon>
        <taxon>Alphaproteobacteria</taxon>
        <taxon>Hyphomicrobiales</taxon>
        <taxon>Blastochloridaceae</taxon>
        <taxon>Blastochloris</taxon>
    </lineage>
</organism>
<reference evidence="2" key="1">
    <citation type="journal article" date="2015" name="Genome Announc.">
        <title>Complete Genome Sequence of the Bacteriochlorophyll b-Producing Photosynthetic Bacterium Blastochloris viridis.</title>
        <authorList>
            <person name="Tsukatani Y."/>
            <person name="Hirose Y."/>
            <person name="Harada J."/>
            <person name="Misawa N."/>
            <person name="Mori K."/>
            <person name="Inoue K."/>
            <person name="Tamiaki H."/>
        </authorList>
    </citation>
    <scope>NUCLEOTIDE SEQUENCE [LARGE SCALE GENOMIC DNA]</scope>
    <source>
        <strain evidence="2">DSM 133</strain>
    </source>
</reference>
<sequence length="77" mass="9146">MPAIDRRKAVGPVFRPPGRRRRLEPFRKGKAKTTRSTSWRRRSRPAPDMARPMFRRQMPFAVLKLGLYDIYSYAVLR</sequence>
<name>A0A182CY02_BLAVI</name>
<evidence type="ECO:0000313" key="2">
    <source>
        <dbReference type="EMBL" id="BAR97994.1"/>
    </source>
</evidence>
<protein>
    <submittedName>
        <fullName evidence="2">Uncharacterized protein</fullName>
    </submittedName>
</protein>
<gene>
    <name evidence="2" type="ORF">BV133_401</name>
</gene>
<feature type="compositionally biased region" description="Basic residues" evidence="1">
    <location>
        <begin position="17"/>
        <end position="44"/>
    </location>
</feature>
<dbReference type="AlphaFoldDB" id="A0A182CY02"/>
<accession>A0A182CY02</accession>
<feature type="region of interest" description="Disordered" evidence="1">
    <location>
        <begin position="1"/>
        <end position="51"/>
    </location>
</feature>
<proteinExistence type="predicted"/>
<dbReference type="EMBL" id="AP014854">
    <property type="protein sequence ID" value="BAR97994.1"/>
    <property type="molecule type" value="Genomic_DNA"/>
</dbReference>